<dbReference type="Proteomes" id="UP000789739">
    <property type="component" value="Unassembled WGS sequence"/>
</dbReference>
<protein>
    <submittedName>
        <fullName evidence="2">9171_t:CDS:1</fullName>
    </submittedName>
</protein>
<evidence type="ECO:0000313" key="3">
    <source>
        <dbReference type="Proteomes" id="UP000789739"/>
    </source>
</evidence>
<comment type="caution">
    <text evidence="2">The sequence shown here is derived from an EMBL/GenBank/DDBJ whole genome shotgun (WGS) entry which is preliminary data.</text>
</comment>
<proteinExistence type="predicted"/>
<keyword evidence="3" id="KW-1185">Reference proteome</keyword>
<organism evidence="2 3">
    <name type="scientific">Paraglomus brasilianum</name>
    <dbReference type="NCBI Taxonomy" id="144538"/>
    <lineage>
        <taxon>Eukaryota</taxon>
        <taxon>Fungi</taxon>
        <taxon>Fungi incertae sedis</taxon>
        <taxon>Mucoromycota</taxon>
        <taxon>Glomeromycotina</taxon>
        <taxon>Glomeromycetes</taxon>
        <taxon>Paraglomerales</taxon>
        <taxon>Paraglomeraceae</taxon>
        <taxon>Paraglomus</taxon>
    </lineage>
</organism>
<feature type="compositionally biased region" description="Basic and acidic residues" evidence="1">
    <location>
        <begin position="114"/>
        <end position="130"/>
    </location>
</feature>
<accession>A0A9N9E990</accession>
<reference evidence="2" key="1">
    <citation type="submission" date="2021-06" db="EMBL/GenBank/DDBJ databases">
        <authorList>
            <person name="Kallberg Y."/>
            <person name="Tangrot J."/>
            <person name="Rosling A."/>
        </authorList>
    </citation>
    <scope>NUCLEOTIDE SEQUENCE</scope>
    <source>
        <strain evidence="2">BR232B</strain>
    </source>
</reference>
<feature type="compositionally biased region" description="Basic and acidic residues" evidence="1">
    <location>
        <begin position="94"/>
        <end position="103"/>
    </location>
</feature>
<sequence length="139" mass="15482">MSLSGLKTFAYNILKETGETIDQNISGAGTANFTELPLCSTYKEKILTLTYESFTILECGHVFRRDSVSSQISGTSTLVDEFYNIEINSPRISSQDRDVDMGEKISSQDQDVDMGDRDGNREEEKEKESQVETQSDSTG</sequence>
<feature type="region of interest" description="Disordered" evidence="1">
    <location>
        <begin position="90"/>
        <end position="139"/>
    </location>
</feature>
<evidence type="ECO:0000313" key="2">
    <source>
        <dbReference type="EMBL" id="CAG8669100.1"/>
    </source>
</evidence>
<gene>
    <name evidence="2" type="ORF">PBRASI_LOCUS11206</name>
</gene>
<dbReference type="OrthoDB" id="2441085at2759"/>
<dbReference type="EMBL" id="CAJVPI010004625">
    <property type="protein sequence ID" value="CAG8669100.1"/>
    <property type="molecule type" value="Genomic_DNA"/>
</dbReference>
<evidence type="ECO:0000256" key="1">
    <source>
        <dbReference type="SAM" id="MobiDB-lite"/>
    </source>
</evidence>
<dbReference type="AlphaFoldDB" id="A0A9N9E990"/>
<name>A0A9N9E990_9GLOM</name>